<evidence type="ECO:0000313" key="2">
    <source>
        <dbReference type="Proteomes" id="UP001647509"/>
    </source>
</evidence>
<dbReference type="Proteomes" id="UP001647509">
    <property type="component" value="Unassembled WGS sequence"/>
</dbReference>
<sequence length="158" mass="17421">MKLLSLLLCCFIAMKSCGTVDGSKQNHTSVDSETSQIPTENMITFEYTATTRGSYHKIRVIKNMIVVSKKRGKPGAPVILEASEWEKLKNLLESVPLDDIKTLKAPSKHFAFDGAAKASLKMTSNEKTYVTPPFDHGNPPQTIAPLVKELLSISENIE</sequence>
<comment type="caution">
    <text evidence="1">The sequence shown here is derived from an EMBL/GenBank/DDBJ whole genome shotgun (WGS) entry which is preliminary data.</text>
</comment>
<reference evidence="1" key="1">
    <citation type="submission" date="2021-05" db="EMBL/GenBank/DDBJ databases">
        <title>Draft genomes of bacteria isolated from model marine particles.</title>
        <authorList>
            <person name="Datta M.S."/>
            <person name="Schwartzman J.A."/>
            <person name="Enke T.N."/>
            <person name="Saavedra J."/>
            <person name="Cermak N."/>
            <person name="Cordero O.X."/>
        </authorList>
    </citation>
    <scope>NUCLEOTIDE SEQUENCE</scope>
    <source>
        <strain evidence="1">I2M19</strain>
    </source>
</reference>
<protein>
    <submittedName>
        <fullName evidence="1">Uncharacterized protein</fullName>
    </submittedName>
</protein>
<proteinExistence type="predicted"/>
<keyword evidence="2" id="KW-1185">Reference proteome</keyword>
<gene>
    <name evidence="1" type="ORF">KO493_08075</name>
</gene>
<organism evidence="1 2">
    <name type="scientific">Pseudotamlana agarivorans</name>
    <dbReference type="NCBI Taxonomy" id="481183"/>
    <lineage>
        <taxon>Bacteria</taxon>
        <taxon>Pseudomonadati</taxon>
        <taxon>Bacteroidota</taxon>
        <taxon>Flavobacteriia</taxon>
        <taxon>Flavobacteriales</taxon>
        <taxon>Flavobacteriaceae</taxon>
        <taxon>Pseudotamlana</taxon>
    </lineage>
</organism>
<name>A0ACC5U8Z3_9FLAO</name>
<accession>A0ACC5U8Z3</accession>
<dbReference type="EMBL" id="JAHKPD010000012">
    <property type="protein sequence ID" value="MBU2950650.1"/>
    <property type="molecule type" value="Genomic_DNA"/>
</dbReference>
<evidence type="ECO:0000313" key="1">
    <source>
        <dbReference type="EMBL" id="MBU2950650.1"/>
    </source>
</evidence>